<feature type="region of interest" description="Disordered" evidence="1">
    <location>
        <begin position="45"/>
        <end position="122"/>
    </location>
</feature>
<feature type="compositionally biased region" description="Pro residues" evidence="1">
    <location>
        <begin position="47"/>
        <end position="56"/>
    </location>
</feature>
<evidence type="ECO:0000313" key="3">
    <source>
        <dbReference type="Proteomes" id="UP001153954"/>
    </source>
</evidence>
<dbReference type="PANTHER" id="PTHR45945">
    <property type="entry name" value="REGULATOR OF G-PROTEIN SIGNALING LOCO"/>
    <property type="match status" value="1"/>
</dbReference>
<gene>
    <name evidence="2" type="ORF">EEDITHA_LOCUS11037</name>
</gene>
<keyword evidence="3" id="KW-1185">Reference proteome</keyword>
<accession>A0AAU9U8I1</accession>
<organism evidence="2 3">
    <name type="scientific">Euphydryas editha</name>
    <name type="common">Edith's checkerspot</name>
    <dbReference type="NCBI Taxonomy" id="104508"/>
    <lineage>
        <taxon>Eukaryota</taxon>
        <taxon>Metazoa</taxon>
        <taxon>Ecdysozoa</taxon>
        <taxon>Arthropoda</taxon>
        <taxon>Hexapoda</taxon>
        <taxon>Insecta</taxon>
        <taxon>Pterygota</taxon>
        <taxon>Neoptera</taxon>
        <taxon>Endopterygota</taxon>
        <taxon>Lepidoptera</taxon>
        <taxon>Glossata</taxon>
        <taxon>Ditrysia</taxon>
        <taxon>Papilionoidea</taxon>
        <taxon>Nymphalidae</taxon>
        <taxon>Nymphalinae</taxon>
        <taxon>Euphydryas</taxon>
    </lineage>
</organism>
<dbReference type="InterPro" id="IPR036305">
    <property type="entry name" value="RGS_sf"/>
</dbReference>
<dbReference type="InterPro" id="IPR046995">
    <property type="entry name" value="RGS10/12/14-like"/>
</dbReference>
<name>A0AAU9U8I1_EUPED</name>
<reference evidence="2" key="1">
    <citation type="submission" date="2022-03" db="EMBL/GenBank/DDBJ databases">
        <authorList>
            <person name="Tunstrom K."/>
        </authorList>
    </citation>
    <scope>NUCLEOTIDE SEQUENCE</scope>
</reference>
<dbReference type="AlphaFoldDB" id="A0AAU9U8I1"/>
<dbReference type="GO" id="GO:0005737">
    <property type="term" value="C:cytoplasm"/>
    <property type="evidence" value="ECO:0007669"/>
    <property type="project" value="TreeGrafter"/>
</dbReference>
<protein>
    <submittedName>
        <fullName evidence="2">Uncharacterized protein</fullName>
    </submittedName>
</protein>
<sequence>MLSYVIAHRRRSQAQKQIFNVMKFDSYPRFLRSGVHAECARADLRGLPPPYAPPYAPTDNKVKKSSSNASERRRSGSLLPWKARAASRDRSASAASAASPPDETAPTDVKSEKLTDDTKICI</sequence>
<evidence type="ECO:0000256" key="1">
    <source>
        <dbReference type="SAM" id="MobiDB-lite"/>
    </source>
</evidence>
<dbReference type="Gene3D" id="1.10.196.10">
    <property type="match status" value="1"/>
</dbReference>
<dbReference type="EMBL" id="CAKOGL010000015">
    <property type="protein sequence ID" value="CAH2095605.1"/>
    <property type="molecule type" value="Genomic_DNA"/>
</dbReference>
<dbReference type="Proteomes" id="UP001153954">
    <property type="component" value="Unassembled WGS sequence"/>
</dbReference>
<evidence type="ECO:0000313" key="2">
    <source>
        <dbReference type="EMBL" id="CAH2095605.1"/>
    </source>
</evidence>
<proteinExistence type="predicted"/>
<dbReference type="GO" id="GO:0005634">
    <property type="term" value="C:nucleus"/>
    <property type="evidence" value="ECO:0007669"/>
    <property type="project" value="TreeGrafter"/>
</dbReference>
<dbReference type="GO" id="GO:0005096">
    <property type="term" value="F:GTPase activator activity"/>
    <property type="evidence" value="ECO:0007669"/>
    <property type="project" value="InterPro"/>
</dbReference>
<dbReference type="SUPFAM" id="SSF48097">
    <property type="entry name" value="Regulator of G-protein signaling, RGS"/>
    <property type="match status" value="1"/>
</dbReference>
<feature type="compositionally biased region" description="Basic and acidic residues" evidence="1">
    <location>
        <begin position="109"/>
        <end position="122"/>
    </location>
</feature>
<dbReference type="PANTHER" id="PTHR45945:SF3">
    <property type="entry name" value="REGULATOR OF G-PROTEIN SIGNALING LOCO"/>
    <property type="match status" value="1"/>
</dbReference>
<dbReference type="InterPro" id="IPR024066">
    <property type="entry name" value="RGS_subdom1/3"/>
</dbReference>
<dbReference type="GO" id="GO:0005886">
    <property type="term" value="C:plasma membrane"/>
    <property type="evidence" value="ECO:0007669"/>
    <property type="project" value="TreeGrafter"/>
</dbReference>
<comment type="caution">
    <text evidence="2">The sequence shown here is derived from an EMBL/GenBank/DDBJ whole genome shotgun (WGS) entry which is preliminary data.</text>
</comment>
<dbReference type="GO" id="GO:0008277">
    <property type="term" value="P:regulation of G protein-coupled receptor signaling pathway"/>
    <property type="evidence" value="ECO:0007669"/>
    <property type="project" value="TreeGrafter"/>
</dbReference>